<gene>
    <name evidence="3" type="ORF">GHT06_022707</name>
</gene>
<name>A0AAD5KHD3_9CRUS</name>
<feature type="domain" description="Arrestin C-terminal-like" evidence="2">
    <location>
        <begin position="175"/>
        <end position="303"/>
    </location>
</feature>
<dbReference type="InterPro" id="IPR050357">
    <property type="entry name" value="Arrestin_domain-protein"/>
</dbReference>
<evidence type="ECO:0000313" key="4">
    <source>
        <dbReference type="Proteomes" id="UP000820818"/>
    </source>
</evidence>
<dbReference type="InterPro" id="IPR014752">
    <property type="entry name" value="Arrestin-like_C"/>
</dbReference>
<dbReference type="GO" id="GO:0015031">
    <property type="term" value="P:protein transport"/>
    <property type="evidence" value="ECO:0007669"/>
    <property type="project" value="TreeGrafter"/>
</dbReference>
<proteinExistence type="inferred from homology"/>
<evidence type="ECO:0000256" key="1">
    <source>
        <dbReference type="ARBA" id="ARBA00005298"/>
    </source>
</evidence>
<dbReference type="SUPFAM" id="SSF81296">
    <property type="entry name" value="E set domains"/>
    <property type="match status" value="2"/>
</dbReference>
<dbReference type="AlphaFoldDB" id="A0AAD5KHD3"/>
<dbReference type="EMBL" id="WJBH02000010">
    <property type="protein sequence ID" value="KAI9552342.1"/>
    <property type="molecule type" value="Genomic_DNA"/>
</dbReference>
<evidence type="ECO:0000313" key="3">
    <source>
        <dbReference type="EMBL" id="KAI9552342.1"/>
    </source>
</evidence>
<dbReference type="Pfam" id="PF00339">
    <property type="entry name" value="Arrestin_N"/>
    <property type="match status" value="1"/>
</dbReference>
<dbReference type="PANTHER" id="PTHR11188">
    <property type="entry name" value="ARRESTIN DOMAIN CONTAINING PROTEIN"/>
    <property type="match status" value="1"/>
</dbReference>
<dbReference type="GO" id="GO:0005737">
    <property type="term" value="C:cytoplasm"/>
    <property type="evidence" value="ECO:0007669"/>
    <property type="project" value="TreeGrafter"/>
</dbReference>
<comment type="caution">
    <text evidence="3">The sequence shown here is derived from an EMBL/GenBank/DDBJ whole genome shotgun (WGS) entry which is preliminary data.</text>
</comment>
<keyword evidence="4" id="KW-1185">Reference proteome</keyword>
<sequence>MGFERFEIVLENRNGIFYPGQTIIGTVQVSNTKSETIKGIHVECNGVAEVRIPGKDAKDTYSSTGCDFYCAREQYFDFKFTLVNPGHHAVELAAGHHQYPFTFVLPTQIPPSFEGPYGHIRYNIQAVAQRTWLKREYVCNSNLTVNAIVDLNTMPKAELPVKKIKSKTLGLLCCKSGPISAQARIERAGYVPGETIILQAHTDNESGISMRGSKAQLVQITKFVAEGHTKFESKVLKAYVHESFMDTDVMDNVKFIVPQVPPSTLPFCGIMDISYQIQYVVDPGTLSINLTINLDLMIGTISLRSHTVPSPTEALNASAPVLDHWAIPDVRGSEWARPSAPPPSYEEIVQAGDPQQTVYSCK</sequence>
<comment type="similarity">
    <text evidence="1">Belongs to the arrestin family.</text>
</comment>
<dbReference type="PANTHER" id="PTHR11188:SF176">
    <property type="entry name" value="ARRESTIN DOMAIN-CONTAINING PROTEIN 1"/>
    <property type="match status" value="1"/>
</dbReference>
<dbReference type="Gene3D" id="2.60.40.640">
    <property type="match status" value="2"/>
</dbReference>
<dbReference type="InterPro" id="IPR011021">
    <property type="entry name" value="Arrestin-like_N"/>
</dbReference>
<reference evidence="3 4" key="1">
    <citation type="submission" date="2022-05" db="EMBL/GenBank/DDBJ databases">
        <title>A multi-omics perspective on studying reproductive biology in Daphnia sinensis.</title>
        <authorList>
            <person name="Jia J."/>
        </authorList>
    </citation>
    <scope>NUCLEOTIDE SEQUENCE [LARGE SCALE GENOMIC DNA]</scope>
    <source>
        <strain evidence="3 4">WSL</strain>
    </source>
</reference>
<dbReference type="Pfam" id="PF02752">
    <property type="entry name" value="Arrestin_C"/>
    <property type="match status" value="1"/>
</dbReference>
<accession>A0AAD5KHD3</accession>
<dbReference type="InterPro" id="IPR011022">
    <property type="entry name" value="Arrestin_C-like"/>
</dbReference>
<evidence type="ECO:0000259" key="2">
    <source>
        <dbReference type="SMART" id="SM01017"/>
    </source>
</evidence>
<protein>
    <recommendedName>
        <fullName evidence="2">Arrestin C-terminal-like domain-containing protein</fullName>
    </recommendedName>
</protein>
<dbReference type="SMART" id="SM01017">
    <property type="entry name" value="Arrestin_C"/>
    <property type="match status" value="1"/>
</dbReference>
<dbReference type="InterPro" id="IPR014756">
    <property type="entry name" value="Ig_E-set"/>
</dbReference>
<dbReference type="Proteomes" id="UP000820818">
    <property type="component" value="Linkage Group LG10"/>
</dbReference>
<organism evidence="3 4">
    <name type="scientific">Daphnia sinensis</name>
    <dbReference type="NCBI Taxonomy" id="1820382"/>
    <lineage>
        <taxon>Eukaryota</taxon>
        <taxon>Metazoa</taxon>
        <taxon>Ecdysozoa</taxon>
        <taxon>Arthropoda</taxon>
        <taxon>Crustacea</taxon>
        <taxon>Branchiopoda</taxon>
        <taxon>Diplostraca</taxon>
        <taxon>Cladocera</taxon>
        <taxon>Anomopoda</taxon>
        <taxon>Daphniidae</taxon>
        <taxon>Daphnia</taxon>
        <taxon>Daphnia similis group</taxon>
    </lineage>
</organism>